<reference evidence="4" key="3">
    <citation type="submission" date="2015-06" db="UniProtKB">
        <authorList>
            <consortium name="EnsemblMetazoa"/>
        </authorList>
    </citation>
    <scope>IDENTIFICATION</scope>
</reference>
<proteinExistence type="predicted"/>
<dbReference type="SUPFAM" id="SSF52799">
    <property type="entry name" value="(Phosphotyrosine protein) phosphatases II"/>
    <property type="match status" value="1"/>
</dbReference>
<evidence type="ECO:0000313" key="3">
    <source>
        <dbReference type="EMBL" id="ELT98746.1"/>
    </source>
</evidence>
<feature type="compositionally biased region" description="Basic and acidic residues" evidence="1">
    <location>
        <begin position="124"/>
        <end position="133"/>
    </location>
</feature>
<dbReference type="EnsemblMetazoa" id="CapteT194231">
    <property type="protein sequence ID" value="CapteP194231"/>
    <property type="gene ID" value="CapteG194231"/>
</dbReference>
<evidence type="ECO:0000313" key="5">
    <source>
        <dbReference type="Proteomes" id="UP000014760"/>
    </source>
</evidence>
<feature type="domain" description="Tyrosine-protein phosphatase" evidence="2">
    <location>
        <begin position="1"/>
        <end position="143"/>
    </location>
</feature>
<dbReference type="Gene3D" id="3.90.190.10">
    <property type="entry name" value="Protein tyrosine phosphatase superfamily"/>
    <property type="match status" value="1"/>
</dbReference>
<evidence type="ECO:0000256" key="1">
    <source>
        <dbReference type="SAM" id="MobiDB-lite"/>
    </source>
</evidence>
<accession>R7U4X8</accession>
<evidence type="ECO:0000313" key="4">
    <source>
        <dbReference type="EnsemblMetazoa" id="CapteP194231"/>
    </source>
</evidence>
<organism evidence="3">
    <name type="scientific">Capitella teleta</name>
    <name type="common">Polychaete worm</name>
    <dbReference type="NCBI Taxonomy" id="283909"/>
    <lineage>
        <taxon>Eukaryota</taxon>
        <taxon>Metazoa</taxon>
        <taxon>Spiralia</taxon>
        <taxon>Lophotrochozoa</taxon>
        <taxon>Annelida</taxon>
        <taxon>Polychaeta</taxon>
        <taxon>Sedentaria</taxon>
        <taxon>Scolecida</taxon>
        <taxon>Capitellidae</taxon>
        <taxon>Capitella</taxon>
    </lineage>
</organism>
<evidence type="ECO:0000259" key="2">
    <source>
        <dbReference type="PROSITE" id="PS50055"/>
    </source>
</evidence>
<dbReference type="GO" id="GO:0004725">
    <property type="term" value="F:protein tyrosine phosphatase activity"/>
    <property type="evidence" value="ECO:0007669"/>
    <property type="project" value="InterPro"/>
</dbReference>
<name>R7U4X8_CAPTE</name>
<dbReference type="Proteomes" id="UP000014760">
    <property type="component" value="Unassembled WGS sequence"/>
</dbReference>
<protein>
    <recommendedName>
        <fullName evidence="2">Tyrosine-protein phosphatase domain-containing protein</fullName>
    </recommendedName>
</protein>
<dbReference type="EMBL" id="AMQN01026891">
    <property type="status" value="NOT_ANNOTATED_CDS"/>
    <property type="molecule type" value="Genomic_DNA"/>
</dbReference>
<keyword evidence="5" id="KW-1185">Reference proteome</keyword>
<dbReference type="InterPro" id="IPR029021">
    <property type="entry name" value="Prot-tyrosine_phosphatase-like"/>
</dbReference>
<dbReference type="InterPro" id="IPR000242">
    <property type="entry name" value="PTP_cat"/>
</dbReference>
<feature type="region of interest" description="Disordered" evidence="1">
    <location>
        <begin position="122"/>
        <end position="143"/>
    </location>
</feature>
<dbReference type="EMBL" id="KB307556">
    <property type="protein sequence ID" value="ELT98746.1"/>
    <property type="molecule type" value="Genomic_DNA"/>
</dbReference>
<dbReference type="HOGENOM" id="CLU_1808049_0_0_1"/>
<sequence length="143" mass="16231">MENTSDEKLGFAQVDGFRGKWSFLAFQCPKGSDAVEKFWKLVNDRKIQSVVLLEDVSSKVLPAVESIGSFNDIKVICKEEWQKRGIKKFTVTLNDEQLCEEAEFANKHIVINVQAESTQTKMSSYEKSEKGLTQDDYPESSII</sequence>
<gene>
    <name evidence="3" type="ORF">CAPTEDRAFT_194231</name>
</gene>
<dbReference type="PROSITE" id="PS50055">
    <property type="entry name" value="TYR_PHOSPHATASE_PTP"/>
    <property type="match status" value="1"/>
</dbReference>
<reference evidence="3 5" key="2">
    <citation type="journal article" date="2013" name="Nature">
        <title>Insights into bilaterian evolution from three spiralian genomes.</title>
        <authorList>
            <person name="Simakov O."/>
            <person name="Marletaz F."/>
            <person name="Cho S.J."/>
            <person name="Edsinger-Gonzales E."/>
            <person name="Havlak P."/>
            <person name="Hellsten U."/>
            <person name="Kuo D.H."/>
            <person name="Larsson T."/>
            <person name="Lv J."/>
            <person name="Arendt D."/>
            <person name="Savage R."/>
            <person name="Osoegawa K."/>
            <person name="de Jong P."/>
            <person name="Grimwood J."/>
            <person name="Chapman J.A."/>
            <person name="Shapiro H."/>
            <person name="Aerts A."/>
            <person name="Otillar R.P."/>
            <person name="Terry A.Y."/>
            <person name="Boore J.L."/>
            <person name="Grigoriev I.V."/>
            <person name="Lindberg D.R."/>
            <person name="Seaver E.C."/>
            <person name="Weisblat D.A."/>
            <person name="Putnam N.H."/>
            <person name="Rokhsar D.S."/>
        </authorList>
    </citation>
    <scope>NUCLEOTIDE SEQUENCE</scope>
    <source>
        <strain evidence="3 5">I ESC-2004</strain>
    </source>
</reference>
<dbReference type="Pfam" id="PF00102">
    <property type="entry name" value="Y_phosphatase"/>
    <property type="match status" value="1"/>
</dbReference>
<dbReference type="AlphaFoldDB" id="R7U4X8"/>
<reference evidence="5" key="1">
    <citation type="submission" date="2012-12" db="EMBL/GenBank/DDBJ databases">
        <authorList>
            <person name="Hellsten U."/>
            <person name="Grimwood J."/>
            <person name="Chapman J.A."/>
            <person name="Shapiro H."/>
            <person name="Aerts A."/>
            <person name="Otillar R.P."/>
            <person name="Terry A.Y."/>
            <person name="Boore J.L."/>
            <person name="Simakov O."/>
            <person name="Marletaz F."/>
            <person name="Cho S.-J."/>
            <person name="Edsinger-Gonzales E."/>
            <person name="Havlak P."/>
            <person name="Kuo D.-H."/>
            <person name="Larsson T."/>
            <person name="Lv J."/>
            <person name="Arendt D."/>
            <person name="Savage R."/>
            <person name="Osoegawa K."/>
            <person name="de Jong P."/>
            <person name="Lindberg D.R."/>
            <person name="Seaver E.C."/>
            <person name="Weisblat D.A."/>
            <person name="Putnam N.H."/>
            <person name="Grigoriev I.V."/>
            <person name="Rokhsar D.S."/>
        </authorList>
    </citation>
    <scope>NUCLEOTIDE SEQUENCE</scope>
    <source>
        <strain evidence="5">I ESC-2004</strain>
    </source>
</reference>